<dbReference type="SUPFAM" id="SSF89796">
    <property type="entry name" value="CoA-transferase family III (CaiB/BaiF)"/>
    <property type="match status" value="1"/>
</dbReference>
<dbReference type="Gene3D" id="3.30.1540.10">
    <property type="entry name" value="formyl-coa transferase, domain 3"/>
    <property type="match status" value="1"/>
</dbReference>
<dbReference type="Gene3D" id="3.40.50.10540">
    <property type="entry name" value="Crotonobetainyl-coa:carnitine coa-transferase, domain 1"/>
    <property type="match status" value="1"/>
</dbReference>
<name>A0ABN6D2H1_9BURK</name>
<dbReference type="InterPro" id="IPR050509">
    <property type="entry name" value="CoA-transferase_III"/>
</dbReference>
<keyword evidence="2" id="KW-1185">Reference proteome</keyword>
<dbReference type="PANTHER" id="PTHR48228:SF5">
    <property type="entry name" value="ALPHA-METHYLACYL-COA RACEMASE"/>
    <property type="match status" value="1"/>
</dbReference>
<evidence type="ECO:0000313" key="2">
    <source>
        <dbReference type="Proteomes" id="UP000824366"/>
    </source>
</evidence>
<dbReference type="InterPro" id="IPR044855">
    <property type="entry name" value="CoA-Trfase_III_dom3_sf"/>
</dbReference>
<dbReference type="Pfam" id="PF02515">
    <property type="entry name" value="CoA_transf_3"/>
    <property type="match status" value="1"/>
</dbReference>
<protein>
    <submittedName>
        <fullName evidence="1">Acetyl-CoA:oxalate CoA-transferase</fullName>
    </submittedName>
</protein>
<evidence type="ECO:0000313" key="1">
    <source>
        <dbReference type="EMBL" id="BCO26219.1"/>
    </source>
</evidence>
<dbReference type="InterPro" id="IPR003673">
    <property type="entry name" value="CoA-Trfase_fam_III"/>
</dbReference>
<sequence length="357" mass="37798">MSTPADITKPLHGVRLVEFEGLGPGPLAAMMLADLGAEVTTLVRPGPAVAMERLAGKDYNPLRRGKRIEQVDLKKPEGLARAMELIVAADALIEGNRPGVMERLGLGPADCAARHPKLVYGRMTGWGQQGPLAQAAGHDLNYVALTGLLSLAARNGQPPIVPPTVVGDAAGALGLAFGITSALLDVRGGGAGRVVDAAIVDIVAMLGTLVQWMRAGGQMDGHEPSPFHDSPFYDTYTCSDGGFVTLAPIEPQFYAQLLSRLHLDDVDPQAQYNKAAWPALKTRLAELFRSQPRAHWCALLEGSDTCFAPVLSLAEAAAHPHNRARGTYTTDAQGAIAVAAAPRFLPFPLMNQPETTK</sequence>
<dbReference type="EMBL" id="AP024238">
    <property type="protein sequence ID" value="BCO26219.1"/>
    <property type="molecule type" value="Genomic_DNA"/>
</dbReference>
<organism evidence="1 2">
    <name type="scientific">Rhodoferax lithotrophicus</name>
    <dbReference type="NCBI Taxonomy" id="2798804"/>
    <lineage>
        <taxon>Bacteria</taxon>
        <taxon>Pseudomonadati</taxon>
        <taxon>Pseudomonadota</taxon>
        <taxon>Betaproteobacteria</taxon>
        <taxon>Burkholderiales</taxon>
        <taxon>Comamonadaceae</taxon>
        <taxon>Rhodoferax</taxon>
    </lineage>
</organism>
<reference evidence="1 2" key="1">
    <citation type="journal article" date="2021" name="Microbiol. Spectr.">
        <title>A Single Bacterium Capable of Oxidation and Reduction of Iron at Circumneutral pH.</title>
        <authorList>
            <person name="Kato S."/>
            <person name="Ohkuma M."/>
        </authorList>
    </citation>
    <scope>NUCLEOTIDE SEQUENCE [LARGE SCALE GENOMIC DNA]</scope>
    <source>
        <strain evidence="1 2">MIZ03</strain>
    </source>
</reference>
<proteinExistence type="predicted"/>
<dbReference type="Proteomes" id="UP000824366">
    <property type="component" value="Chromosome"/>
</dbReference>
<gene>
    <name evidence="1" type="ORF">MIZ03_1099</name>
</gene>
<dbReference type="PANTHER" id="PTHR48228">
    <property type="entry name" value="SUCCINYL-COA--D-CITRAMALATE COA-TRANSFERASE"/>
    <property type="match status" value="1"/>
</dbReference>
<dbReference type="InterPro" id="IPR023606">
    <property type="entry name" value="CoA-Trfase_III_dom_1_sf"/>
</dbReference>
<accession>A0ABN6D2H1</accession>